<feature type="compositionally biased region" description="Basic and acidic residues" evidence="1">
    <location>
        <begin position="402"/>
        <end position="414"/>
    </location>
</feature>
<reference evidence="4" key="1">
    <citation type="submission" date="2023-02" db="EMBL/GenBank/DDBJ databases">
        <title>Identification and recombinant expression of a fungal hydrolase from Papiliotrema laurentii that hydrolyzes apple cutin and clears colloidal polyester polyurethane.</title>
        <authorList>
            <consortium name="DOE Joint Genome Institute"/>
            <person name="Roman V.A."/>
            <person name="Bojanowski C."/>
            <person name="Crable B.R."/>
            <person name="Wagner D.N."/>
            <person name="Hung C.S."/>
            <person name="Nadeau L.J."/>
            <person name="Schratz L."/>
            <person name="Haridas S."/>
            <person name="Pangilinan J."/>
            <person name="Lipzen A."/>
            <person name="Na H."/>
            <person name="Yan M."/>
            <person name="Ng V."/>
            <person name="Grigoriev I.V."/>
            <person name="Spatafora J.W."/>
            <person name="Barlow D."/>
            <person name="Biffinger J."/>
            <person name="Kelley-Loughnane N."/>
            <person name="Varaljay V.A."/>
            <person name="Crookes-Goodson W.J."/>
        </authorList>
    </citation>
    <scope>NUCLEOTIDE SEQUENCE</scope>
    <source>
        <strain evidence="4">5307AH</strain>
    </source>
</reference>
<feature type="region of interest" description="Disordered" evidence="1">
    <location>
        <begin position="391"/>
        <end position="414"/>
    </location>
</feature>
<evidence type="ECO:0000313" key="5">
    <source>
        <dbReference type="Proteomes" id="UP001182556"/>
    </source>
</evidence>
<feature type="domain" description="FAD-dependent urate hydroxylase HpyO/Asp monooxygenase CreE-like FAD/NAD(P)-binding" evidence="3">
    <location>
        <begin position="8"/>
        <end position="153"/>
    </location>
</feature>
<dbReference type="EMBL" id="JAODAN010000007">
    <property type="protein sequence ID" value="KAK1922887.1"/>
    <property type="molecule type" value="Genomic_DNA"/>
</dbReference>
<organism evidence="4 5">
    <name type="scientific">Papiliotrema laurentii</name>
    <name type="common">Cryptococcus laurentii</name>
    <dbReference type="NCBI Taxonomy" id="5418"/>
    <lineage>
        <taxon>Eukaryota</taxon>
        <taxon>Fungi</taxon>
        <taxon>Dikarya</taxon>
        <taxon>Basidiomycota</taxon>
        <taxon>Agaricomycotina</taxon>
        <taxon>Tremellomycetes</taxon>
        <taxon>Tremellales</taxon>
        <taxon>Rhynchogastremaceae</taxon>
        <taxon>Papiliotrema</taxon>
    </lineage>
</organism>
<accession>A0AAD9FQG3</accession>
<keyword evidence="2" id="KW-0732">Signal</keyword>
<dbReference type="PRINTS" id="PR00411">
    <property type="entry name" value="PNDRDTASEI"/>
</dbReference>
<evidence type="ECO:0000256" key="1">
    <source>
        <dbReference type="SAM" id="MobiDB-lite"/>
    </source>
</evidence>
<dbReference type="PANTHER" id="PTHR38688:SF1">
    <property type="entry name" value="FAD_NAD(P)-BINDING DOMAIN-CONTAINING PROTEIN"/>
    <property type="match status" value="1"/>
</dbReference>
<feature type="chain" id="PRO_5041972700" evidence="2">
    <location>
        <begin position="17"/>
        <end position="414"/>
    </location>
</feature>
<name>A0AAD9FQG3_PAPLA</name>
<dbReference type="InterPro" id="IPR036188">
    <property type="entry name" value="FAD/NAD-bd_sf"/>
</dbReference>
<dbReference type="Pfam" id="PF13454">
    <property type="entry name" value="NAD_binding_9"/>
    <property type="match status" value="1"/>
</dbReference>
<dbReference type="PANTHER" id="PTHR38688">
    <property type="entry name" value="PYR_REDOX_2 DOMAIN-CONTAINING PROTEIN"/>
    <property type="match status" value="1"/>
</dbReference>
<proteinExistence type="predicted"/>
<dbReference type="AlphaFoldDB" id="A0AAD9FQG3"/>
<dbReference type="InterPro" id="IPR038732">
    <property type="entry name" value="HpyO/CreE_NAD-binding"/>
</dbReference>
<sequence>MVHKFMAIGAGPGGLAAVVALLDQGQSNVVWIDRDFTGGRLNTLYREVSSNTKAGIYLDTVDSSPVCREIIRSTPAPNAVTRLQEKGRDDTVQLSMAGDMLEMLFDGIVRSGRVKTVRGDVEEISLADEGGWTATTSQGRTIRAQRVILSTGSHPRVLSLHEKYNPTLQVLDLDTVLRKSLLPDLFHLDESSSGSSPHRTIGIVGNSHSGILALRNLYEVLPSASTSLVLFERHPIVYAEFLDEGIVHDNTGLKGTTAEWSKQFVDCDSPGEGRIHRVQLGSTPEQEDKAYREWMARCTHLVYAVGYQRSRLPLITAFGKRVDEEMVFDMHTSGFHVGAKNEDTMVPRLYGCGIAFPEEVMDPRGNVEAAVGVGKFFKFVERVAETWVHGLPNSAPTAKGSQRPDDRRSACRIS</sequence>
<dbReference type="Proteomes" id="UP001182556">
    <property type="component" value="Unassembled WGS sequence"/>
</dbReference>
<dbReference type="Gene3D" id="3.50.50.60">
    <property type="entry name" value="FAD/NAD(P)-binding domain"/>
    <property type="match status" value="1"/>
</dbReference>
<comment type="caution">
    <text evidence="4">The sequence shown here is derived from an EMBL/GenBank/DDBJ whole genome shotgun (WGS) entry which is preliminary data.</text>
</comment>
<evidence type="ECO:0000256" key="2">
    <source>
        <dbReference type="SAM" id="SignalP"/>
    </source>
</evidence>
<protein>
    <submittedName>
        <fullName evidence="4">Pyridine nucleotide-disulfide oxidoreductase-domain-containing protein</fullName>
    </submittedName>
</protein>
<keyword evidence="5" id="KW-1185">Reference proteome</keyword>
<dbReference type="InterPro" id="IPR053275">
    <property type="entry name" value="Agnestin_monoxygenase"/>
</dbReference>
<evidence type="ECO:0000259" key="3">
    <source>
        <dbReference type="Pfam" id="PF13454"/>
    </source>
</evidence>
<gene>
    <name evidence="4" type="ORF">DB88DRAFT_493055</name>
</gene>
<feature type="signal peptide" evidence="2">
    <location>
        <begin position="1"/>
        <end position="16"/>
    </location>
</feature>
<evidence type="ECO:0000313" key="4">
    <source>
        <dbReference type="EMBL" id="KAK1922887.1"/>
    </source>
</evidence>
<dbReference type="PRINTS" id="PR00368">
    <property type="entry name" value="FADPNR"/>
</dbReference>
<dbReference type="SUPFAM" id="SSF51905">
    <property type="entry name" value="FAD/NAD(P)-binding domain"/>
    <property type="match status" value="1"/>
</dbReference>